<dbReference type="EMBL" id="CM001440">
    <property type="protein sequence ID" value="EHR59114.1"/>
    <property type="molecule type" value="Genomic_DNA"/>
</dbReference>
<evidence type="ECO:0000313" key="4">
    <source>
        <dbReference type="Proteomes" id="UP000002791"/>
    </source>
</evidence>
<dbReference type="InterPro" id="IPR057746">
    <property type="entry name" value="CpnT-like_N"/>
</dbReference>
<evidence type="ECO:0000259" key="2">
    <source>
        <dbReference type="Pfam" id="PF25547"/>
    </source>
</evidence>
<dbReference type="GO" id="GO:0009306">
    <property type="term" value="P:protein secretion"/>
    <property type="evidence" value="ECO:0007669"/>
    <property type="project" value="InterPro"/>
</dbReference>
<sequence>MTGYEVHAEALLEHSKGSQASAENFASLASLLEQARVSDDCFGPIGEFMAFAYFNGLEECQALANDAKGFLEEIAEKTTQAAKMYQQSDEAVGDGMKQIDSALSQVSTGPGSLADLNSAGGDKQRSFVEQHGGYGSSWLKTGHSLSTATSPPDIAIATVHTRLEQLQLVTSPGQAFIDNGLGFLIGIVISPFVEFILEPAIGDPDQMRSTAMGWEKVAEWLDTAGEDEKKRAEATAEAWQGPAGDAFRTQLNEFGDGSAAFADNIRDLKQILETAADLFDMFVEIVIDILTELVLGLIIEWLAALAASWITAGASVAAAGAATTAQVGITGTRLGLKVKDLVSKLGPLVRRLEDILVTLRNGPLRGLMQQSQRLRGMPGGDFLHRQLGAQSPLYRIVANADDAGRSVTGNHFMGSRGLSNTGSDALAANLSELGLRAMGMNGTTRVGTAALHGTMENAPTTAVEQGVKHGYHETTTSDEQQRQEDIDRGFSL</sequence>
<dbReference type="eggNOG" id="COG5651">
    <property type="taxonomic scope" value="Bacteria"/>
</dbReference>
<gene>
    <name evidence="3" type="ORF">SaccyDRAFT_0174</name>
</gene>
<dbReference type="AlphaFoldDB" id="H5XCB0"/>
<feature type="compositionally biased region" description="Basic and acidic residues" evidence="1">
    <location>
        <begin position="479"/>
        <end position="492"/>
    </location>
</feature>
<name>H5XCB0_9PSEU</name>
<feature type="region of interest" description="Disordered" evidence="1">
    <location>
        <begin position="473"/>
        <end position="492"/>
    </location>
</feature>
<dbReference type="SUPFAM" id="SSF140453">
    <property type="entry name" value="EsxAB dimer-like"/>
    <property type="match status" value="1"/>
</dbReference>
<dbReference type="RefSeq" id="WP_005452716.1">
    <property type="nucleotide sequence ID" value="NZ_CM001440.1"/>
</dbReference>
<dbReference type="Proteomes" id="UP000002791">
    <property type="component" value="Chromosome"/>
</dbReference>
<dbReference type="OrthoDB" id="3593276at2"/>
<organism evidence="3 4">
    <name type="scientific">Saccharomonospora cyanea NA-134</name>
    <dbReference type="NCBI Taxonomy" id="882082"/>
    <lineage>
        <taxon>Bacteria</taxon>
        <taxon>Bacillati</taxon>
        <taxon>Actinomycetota</taxon>
        <taxon>Actinomycetes</taxon>
        <taxon>Pseudonocardiales</taxon>
        <taxon>Pseudonocardiaceae</taxon>
        <taxon>Saccharomonospora</taxon>
    </lineage>
</organism>
<dbReference type="InterPro" id="IPR036689">
    <property type="entry name" value="ESAT-6-like_sf"/>
</dbReference>
<dbReference type="Gene3D" id="1.10.287.1060">
    <property type="entry name" value="ESAT-6-like"/>
    <property type="match status" value="1"/>
</dbReference>
<keyword evidence="4" id="KW-1185">Reference proteome</keyword>
<dbReference type="HOGENOM" id="CLU_542770_0_0_11"/>
<dbReference type="InterPro" id="IPR022536">
    <property type="entry name" value="EspC"/>
</dbReference>
<dbReference type="STRING" id="882082.SaccyDRAFT_0174"/>
<evidence type="ECO:0000313" key="3">
    <source>
        <dbReference type="EMBL" id="EHR59114.1"/>
    </source>
</evidence>
<proteinExistence type="predicted"/>
<protein>
    <recommendedName>
        <fullName evidence="2">Outer membrane channel protein CpnT-like N-terminal domain-containing protein</fullName>
    </recommendedName>
</protein>
<feature type="domain" description="Outer membrane channel protein CpnT-like N-terminal" evidence="2">
    <location>
        <begin position="202"/>
        <end position="325"/>
    </location>
</feature>
<dbReference type="Pfam" id="PF10824">
    <property type="entry name" value="T7SS_ESX_EspC"/>
    <property type="match status" value="1"/>
</dbReference>
<reference evidence="3 4" key="1">
    <citation type="submission" date="2011-11" db="EMBL/GenBank/DDBJ databases">
        <title>The Noncontiguous Finished sequence of Saccharomonospora cyanea NA-134.</title>
        <authorList>
            <consortium name="US DOE Joint Genome Institute"/>
            <person name="Lucas S."/>
            <person name="Han J."/>
            <person name="Lapidus A."/>
            <person name="Cheng J.-F."/>
            <person name="Goodwin L."/>
            <person name="Pitluck S."/>
            <person name="Peters L."/>
            <person name="Ovchinnikova G."/>
            <person name="Lu M."/>
            <person name="Detter J.C."/>
            <person name="Han C."/>
            <person name="Tapia R."/>
            <person name="Land M."/>
            <person name="Hauser L."/>
            <person name="Kyrpides N."/>
            <person name="Ivanova N."/>
            <person name="Pagani I."/>
            <person name="Brambilla E.-M."/>
            <person name="Klenk H.-P."/>
            <person name="Woyke T."/>
        </authorList>
    </citation>
    <scope>NUCLEOTIDE SEQUENCE [LARGE SCALE GENOMIC DNA]</scope>
    <source>
        <strain evidence="3 4">NA-134</strain>
    </source>
</reference>
<dbReference type="Pfam" id="PF25547">
    <property type="entry name" value="WXG100_2"/>
    <property type="match status" value="1"/>
</dbReference>
<accession>H5XCB0</accession>
<evidence type="ECO:0000256" key="1">
    <source>
        <dbReference type="SAM" id="MobiDB-lite"/>
    </source>
</evidence>